<dbReference type="GO" id="GO:0015123">
    <property type="term" value="F:acetate transmembrane transporter activity"/>
    <property type="evidence" value="ECO:0000318"/>
    <property type="project" value="GO_Central"/>
</dbReference>
<dbReference type="KEGG" id="cal:CAALFM_CR00970WA"/>
<keyword evidence="5 6" id="KW-0472">Membrane</keyword>
<feature type="transmembrane region" description="Helical" evidence="6">
    <location>
        <begin position="103"/>
        <end position="126"/>
    </location>
</feature>
<dbReference type="Pfam" id="PF01184">
    <property type="entry name" value="Gpr1_Fun34_YaaH"/>
    <property type="match status" value="1"/>
</dbReference>
<dbReference type="GO" id="GO:0005886">
    <property type="term" value="C:plasma membrane"/>
    <property type="evidence" value="ECO:0000318"/>
    <property type="project" value="GO_Central"/>
</dbReference>
<dbReference type="InterPro" id="IPR000791">
    <property type="entry name" value="Gpr1/Fun34/SatP-like"/>
</dbReference>
<keyword evidence="9" id="KW-1185">Reference proteome</keyword>
<evidence type="ECO:0000313" key="7">
    <source>
        <dbReference type="CGD" id="CAL0000189921"/>
    </source>
</evidence>
<evidence type="ECO:0000313" key="9">
    <source>
        <dbReference type="Proteomes" id="UP000000559"/>
    </source>
</evidence>
<dbReference type="VEuPathDB" id="FungiDB:CR_00970W_A"/>
<evidence type="ECO:0000256" key="3">
    <source>
        <dbReference type="ARBA" id="ARBA00022692"/>
    </source>
</evidence>
<sequence>MFPFLDIQFKCKRTHVVQSSSNTNHWEDLLLLYDSNTFATTTMISYGTFFLSYGALYIPSFGIMKAYATVDPTLKELQNAIGFFLIAWAIFSFFMLLCTMKSVISLFVLFVFIFFTFFLQGIGFLLEHHGLIKAGNVFGILVTAAGLFNAWAGVATSTNSYFVIPITWLSRHHGK</sequence>
<organism evidence="8 9">
    <name type="scientific">Candida albicans (strain SC5314 / ATCC MYA-2876)</name>
    <name type="common">Yeast</name>
    <dbReference type="NCBI Taxonomy" id="237561"/>
    <lineage>
        <taxon>Eukaryota</taxon>
        <taxon>Fungi</taxon>
        <taxon>Dikarya</taxon>
        <taxon>Ascomycota</taxon>
        <taxon>Saccharomycotina</taxon>
        <taxon>Pichiomycetes</taxon>
        <taxon>Debaryomycetaceae</taxon>
        <taxon>Candida/Lodderomyces clade</taxon>
        <taxon>Candida</taxon>
    </lineage>
</organism>
<reference evidence="8 9" key="3">
    <citation type="journal article" date="2013" name="Genome Biol.">
        <title>Assembly of a phased diploid Candida albicans genome facilitates allele-specific measurements and provides a simple model for repeat and indel structure.</title>
        <authorList>
            <person name="Muzzey D."/>
            <person name="Schwartz K."/>
            <person name="Weissman J.S."/>
            <person name="Sherlock G."/>
        </authorList>
    </citation>
    <scope>NUCLEOTIDE SEQUENCE [LARGE SCALE GENOMIC DNA]</scope>
    <source>
        <strain evidence="9">SC5314 / ATCC MYA-2876</strain>
    </source>
</reference>
<evidence type="ECO:0000256" key="2">
    <source>
        <dbReference type="ARBA" id="ARBA00005587"/>
    </source>
</evidence>
<evidence type="ECO:0000256" key="5">
    <source>
        <dbReference type="ARBA" id="ARBA00023136"/>
    </source>
</evidence>
<dbReference type="AlphaFoldDB" id="Q5A867"/>
<reference evidence="8 9" key="1">
    <citation type="journal article" date="2004" name="Proc. Natl. Acad. Sci. U.S.A.">
        <title>The diploid genome sequence of Candida albicans.</title>
        <authorList>
            <person name="Jones T."/>
            <person name="Federspiel N.A."/>
            <person name="Chibana H."/>
            <person name="Dungan J."/>
            <person name="Kalman S."/>
            <person name="Magee B.B."/>
            <person name="Newport G."/>
            <person name="Thorstenson Y.R."/>
            <person name="Agabian N."/>
            <person name="Magee P.T."/>
            <person name="Davis R.W."/>
            <person name="Scherer S."/>
        </authorList>
    </citation>
    <scope>NUCLEOTIDE SEQUENCE [LARGE SCALE GENOMIC DNA]</scope>
    <source>
        <strain evidence="9">SC5314 / ATCC MYA-2876</strain>
    </source>
</reference>
<gene>
    <name evidence="7 8" type="primary">ATO9</name>
    <name evidence="8" type="ordered locus">CAALFM_CR00970WA</name>
    <name evidence="7" type="ordered locus">orf19.10771</name>
</gene>
<dbReference type="PANTHER" id="PTHR31123">
    <property type="entry name" value="ACCUMULATION OF DYADS PROTEIN 2-RELATED"/>
    <property type="match status" value="1"/>
</dbReference>
<comment type="similarity">
    <text evidence="2">Belongs to the acetate uptake transporter (AceTr) (TC 2.A.96) family.</text>
</comment>
<evidence type="ECO:0000256" key="1">
    <source>
        <dbReference type="ARBA" id="ARBA00004141"/>
    </source>
</evidence>
<comment type="subcellular location">
    <subcellularLocation>
        <location evidence="1">Membrane</location>
        <topology evidence="1">Multi-pass membrane protein</topology>
    </subcellularLocation>
</comment>
<evidence type="ECO:0000256" key="6">
    <source>
        <dbReference type="SAM" id="Phobius"/>
    </source>
</evidence>
<dbReference type="PANTHER" id="PTHR31123:SF1">
    <property type="entry name" value="ACCUMULATION OF DYADS PROTEIN 2-RELATED"/>
    <property type="match status" value="1"/>
</dbReference>
<dbReference type="SMR" id="Q5A867"/>
<dbReference type="CGD" id="CAL0000189921">
    <property type="gene designation" value="ATO9"/>
</dbReference>
<keyword evidence="4 6" id="KW-1133">Transmembrane helix</keyword>
<dbReference type="OMA" id="NPAPLAM"/>
<feature type="transmembrane region" description="Helical" evidence="6">
    <location>
        <begin position="79"/>
        <end position="97"/>
    </location>
</feature>
<dbReference type="InterPro" id="IPR051633">
    <property type="entry name" value="AceTr"/>
</dbReference>
<evidence type="ECO:0000256" key="4">
    <source>
        <dbReference type="ARBA" id="ARBA00022989"/>
    </source>
</evidence>
<reference evidence="8 9" key="2">
    <citation type="journal article" date="2007" name="Genome Biol.">
        <title>Assembly of the Candida albicans genome into sixteen supercontigs aligned on the eight chromosomes.</title>
        <authorList>
            <person name="van het Hoog M."/>
            <person name="Rast T.J."/>
            <person name="Martchenko M."/>
            <person name="Grindle S."/>
            <person name="Dignard D."/>
            <person name="Hogues H."/>
            <person name="Cuomo C."/>
            <person name="Berriman M."/>
            <person name="Scherer S."/>
            <person name="Magee B.B."/>
            <person name="Whiteway M."/>
            <person name="Chibana H."/>
            <person name="Nantel A."/>
            <person name="Magee P.T."/>
        </authorList>
    </citation>
    <scope>GENOME REANNOTATION</scope>
    <source>
        <strain evidence="9">SC5314 / ATCC MYA-2876</strain>
    </source>
</reference>
<dbReference type="OrthoDB" id="3648309at2759"/>
<dbReference type="HOGENOM" id="CLU_1839848_0_0_1"/>
<keyword evidence="3 6" id="KW-0812">Transmembrane</keyword>
<dbReference type="GeneID" id="3640392"/>
<name>Q5A867_CANAL</name>
<dbReference type="Proteomes" id="UP000000559">
    <property type="component" value="Chromosome R"/>
</dbReference>
<dbReference type="InParanoid" id="Q5A867"/>
<feature type="transmembrane region" description="Helical" evidence="6">
    <location>
        <begin position="138"/>
        <end position="164"/>
    </location>
</feature>
<accession>Q5A867</accession>
<proteinExistence type="inferred from homology"/>
<evidence type="ECO:0000313" key="8">
    <source>
        <dbReference type="EMBL" id="AOW30859.1"/>
    </source>
</evidence>
<protein>
    <submittedName>
        <fullName evidence="8">Ato9p</fullName>
    </submittedName>
</protein>
<dbReference type="RefSeq" id="XP_717951.1">
    <property type="nucleotide sequence ID" value="XM_712858.1"/>
</dbReference>
<dbReference type="EMBL" id="CP017630">
    <property type="protein sequence ID" value="AOW30859.1"/>
    <property type="molecule type" value="Genomic_DNA"/>
</dbReference>